<dbReference type="RefSeq" id="WP_131153809.1">
    <property type="nucleotide sequence ID" value="NZ_CP036402.1"/>
</dbReference>
<feature type="transmembrane region" description="Helical" evidence="5">
    <location>
        <begin position="253"/>
        <end position="273"/>
    </location>
</feature>
<dbReference type="InterPro" id="IPR013525">
    <property type="entry name" value="ABC2_TM"/>
</dbReference>
<name>A0A411YCC8_9ACTN</name>
<accession>A0A411YCC8</accession>
<dbReference type="InterPro" id="IPR051328">
    <property type="entry name" value="T7SS_ABC-Transporter"/>
</dbReference>
<protein>
    <submittedName>
        <fullName evidence="7">ABC transporter permease</fullName>
    </submittedName>
</protein>
<evidence type="ECO:0000256" key="1">
    <source>
        <dbReference type="ARBA" id="ARBA00004141"/>
    </source>
</evidence>
<keyword evidence="8" id="KW-1185">Reference proteome</keyword>
<reference evidence="7 8" key="1">
    <citation type="submission" date="2019-01" db="EMBL/GenBank/DDBJ databases">
        <title>Egibacter rhizosphaerae EGI 80759T.</title>
        <authorList>
            <person name="Chen D.-D."/>
            <person name="Tian Y."/>
            <person name="Jiao J.-Y."/>
            <person name="Zhang X.-T."/>
            <person name="Zhang Y.-G."/>
            <person name="Zhang Y."/>
            <person name="Xiao M."/>
            <person name="Shu W.-S."/>
            <person name="Li W.-J."/>
        </authorList>
    </citation>
    <scope>NUCLEOTIDE SEQUENCE [LARGE SCALE GENOMIC DNA]</scope>
    <source>
        <strain evidence="7 8">EGI 80759</strain>
    </source>
</reference>
<keyword evidence="3 5" id="KW-1133">Transmembrane helix</keyword>
<dbReference type="PANTHER" id="PTHR43077">
    <property type="entry name" value="TRANSPORT PERMEASE YVFS-RELATED"/>
    <property type="match status" value="1"/>
</dbReference>
<dbReference type="OrthoDB" id="5169375at2"/>
<gene>
    <name evidence="7" type="ORF">ER308_04115</name>
</gene>
<dbReference type="KEGG" id="erz:ER308_04115"/>
<keyword evidence="4 5" id="KW-0472">Membrane</keyword>
<evidence type="ECO:0000256" key="4">
    <source>
        <dbReference type="ARBA" id="ARBA00023136"/>
    </source>
</evidence>
<proteinExistence type="predicted"/>
<dbReference type="GO" id="GO:0016020">
    <property type="term" value="C:membrane"/>
    <property type="evidence" value="ECO:0007669"/>
    <property type="project" value="UniProtKB-SubCell"/>
</dbReference>
<keyword evidence="2 5" id="KW-0812">Transmembrane</keyword>
<evidence type="ECO:0000256" key="2">
    <source>
        <dbReference type="ARBA" id="ARBA00022692"/>
    </source>
</evidence>
<feature type="transmembrane region" description="Helical" evidence="5">
    <location>
        <begin position="23"/>
        <end position="43"/>
    </location>
</feature>
<dbReference type="PANTHER" id="PTHR43077:SF10">
    <property type="entry name" value="TRANSPORT PERMEASE PROTEIN"/>
    <property type="match status" value="1"/>
</dbReference>
<feature type="transmembrane region" description="Helical" evidence="5">
    <location>
        <begin position="339"/>
        <end position="357"/>
    </location>
</feature>
<dbReference type="Pfam" id="PF12698">
    <property type="entry name" value="ABC2_membrane_3"/>
    <property type="match status" value="1"/>
</dbReference>
<dbReference type="EMBL" id="CP036402">
    <property type="protein sequence ID" value="QBI18812.1"/>
    <property type="molecule type" value="Genomic_DNA"/>
</dbReference>
<comment type="subcellular location">
    <subcellularLocation>
        <location evidence="1">Membrane</location>
        <topology evidence="1">Multi-pass membrane protein</topology>
    </subcellularLocation>
</comment>
<evidence type="ECO:0000313" key="8">
    <source>
        <dbReference type="Proteomes" id="UP000291469"/>
    </source>
</evidence>
<evidence type="ECO:0000256" key="3">
    <source>
        <dbReference type="ARBA" id="ARBA00022989"/>
    </source>
</evidence>
<evidence type="ECO:0000259" key="6">
    <source>
        <dbReference type="Pfam" id="PF12698"/>
    </source>
</evidence>
<feature type="transmembrane region" description="Helical" evidence="5">
    <location>
        <begin position="282"/>
        <end position="301"/>
    </location>
</feature>
<dbReference type="AlphaFoldDB" id="A0A411YCC8"/>
<evidence type="ECO:0000256" key="5">
    <source>
        <dbReference type="SAM" id="Phobius"/>
    </source>
</evidence>
<dbReference type="GO" id="GO:0140359">
    <property type="term" value="F:ABC-type transporter activity"/>
    <property type="evidence" value="ECO:0007669"/>
    <property type="project" value="InterPro"/>
</dbReference>
<organism evidence="7 8">
    <name type="scientific">Egibacter rhizosphaerae</name>
    <dbReference type="NCBI Taxonomy" id="1670831"/>
    <lineage>
        <taxon>Bacteria</taxon>
        <taxon>Bacillati</taxon>
        <taxon>Actinomycetota</taxon>
        <taxon>Nitriliruptoria</taxon>
        <taxon>Egibacterales</taxon>
        <taxon>Egibacteraceae</taxon>
        <taxon>Egibacter</taxon>
    </lineage>
</organism>
<dbReference type="Proteomes" id="UP000291469">
    <property type="component" value="Chromosome"/>
</dbReference>
<feature type="transmembrane region" description="Helical" evidence="5">
    <location>
        <begin position="210"/>
        <end position="233"/>
    </location>
</feature>
<feature type="transmembrane region" description="Helical" evidence="5">
    <location>
        <begin position="167"/>
        <end position="190"/>
    </location>
</feature>
<sequence length="369" mass="38216">MTVLRAVLAAHRRNLRLARRDPTLLLQAAVVPLVVLGLCAVIFGGGGDDWPVAVTDHADTERSRALVAAIEDSRSGISPYFDIVQTNPQRAAEQLDEGRLQLHVEIPADFDATRAIDVATYNINSDAMKNARLRLTNALNAYDADTGQLPVVVDLDRTAPADVPRTAFIAGSAVLLALAFGAALLAANLFAVDAEARTSKEIVLSPLGPAWAGVAAALSGITLAPLSALPTLLAATTAFGLSPAPDDAVRAGALLPPILLAAAGTGVAVAGLLRRHRALQPVIILAGIASFFAAGGLVGVADLPPAARAFAAVWPPSRVFEWLNPVMHGFTAPIPPTQWAAGGAAAVAGLALASLTGQRERALFTRPRR</sequence>
<evidence type="ECO:0000313" key="7">
    <source>
        <dbReference type="EMBL" id="QBI18812.1"/>
    </source>
</evidence>
<feature type="domain" description="ABC-2 type transporter transmembrane" evidence="6">
    <location>
        <begin position="30"/>
        <end position="330"/>
    </location>
</feature>